<name>A0A4R7L9M2_9RHOB</name>
<sequence length="291" mass="31654">MSVPINKWVIMAFILTITMASCRADEAVNPFIDVPMDGAEPNESAFAIQHHEVTIGEYLACVEAGVCAAWIPPNFSGEASPLEPAPSQYNALRLGAGPTRYGTVEEDSVENAVQSLVEDFKSDLADRLPVTIISPTDAQTYCKWRGGALPNRLQRSHVVTTYAPDALEMYRDAMLSGEGRQNCSAFNLPFHDVRVLIEQFGSIVPEYLSSDKTVRMCRTGPSLANEVFSAPENLLGSVHEWTFRQAGADDVFASGGSWANGEFAFEGGLNGKLGEASRRAIDVGFRCVQPR</sequence>
<reference evidence="3 4" key="1">
    <citation type="submission" date="2019-03" db="EMBL/GenBank/DDBJ databases">
        <title>Genomic Encyclopedia of Archaeal and Bacterial Type Strains, Phase II (KMG-II): from individual species to whole genera.</title>
        <authorList>
            <person name="Goeker M."/>
        </authorList>
    </citation>
    <scope>NUCLEOTIDE SEQUENCE [LARGE SCALE GENOMIC DNA]</scope>
    <source>
        <strain evidence="3 4">DSM 29467</strain>
    </source>
</reference>
<evidence type="ECO:0000259" key="2">
    <source>
        <dbReference type="Pfam" id="PF03781"/>
    </source>
</evidence>
<dbReference type="Pfam" id="PF03781">
    <property type="entry name" value="FGE-sulfatase"/>
    <property type="match status" value="1"/>
</dbReference>
<dbReference type="AlphaFoldDB" id="A0A4R7L9M2"/>
<dbReference type="InterPro" id="IPR016187">
    <property type="entry name" value="CTDL_fold"/>
</dbReference>
<keyword evidence="4" id="KW-1185">Reference proteome</keyword>
<dbReference type="InterPro" id="IPR005532">
    <property type="entry name" value="SUMF_dom"/>
</dbReference>
<evidence type="ECO:0000313" key="4">
    <source>
        <dbReference type="Proteomes" id="UP000294563"/>
    </source>
</evidence>
<dbReference type="SUPFAM" id="SSF56436">
    <property type="entry name" value="C-type lectin-like"/>
    <property type="match status" value="1"/>
</dbReference>
<organism evidence="3 4">
    <name type="scientific">Litoreibacter halocynthiae</name>
    <dbReference type="NCBI Taxonomy" id="1242689"/>
    <lineage>
        <taxon>Bacteria</taxon>
        <taxon>Pseudomonadati</taxon>
        <taxon>Pseudomonadota</taxon>
        <taxon>Alphaproteobacteria</taxon>
        <taxon>Rhodobacterales</taxon>
        <taxon>Roseobacteraceae</taxon>
        <taxon>Litoreibacter</taxon>
    </lineage>
</organism>
<comment type="caution">
    <text evidence="3">The sequence shown here is derived from an EMBL/GenBank/DDBJ whole genome shotgun (WGS) entry which is preliminary data.</text>
</comment>
<feature type="signal peptide" evidence="1">
    <location>
        <begin position="1"/>
        <end position="24"/>
    </location>
</feature>
<evidence type="ECO:0000313" key="3">
    <source>
        <dbReference type="EMBL" id="TDT72107.1"/>
    </source>
</evidence>
<dbReference type="EMBL" id="SOBH01000008">
    <property type="protein sequence ID" value="TDT72107.1"/>
    <property type="molecule type" value="Genomic_DNA"/>
</dbReference>
<accession>A0A4R7L9M2</accession>
<dbReference type="InterPro" id="IPR042095">
    <property type="entry name" value="SUMF_sf"/>
</dbReference>
<dbReference type="Proteomes" id="UP000294563">
    <property type="component" value="Unassembled WGS sequence"/>
</dbReference>
<keyword evidence="1" id="KW-0732">Signal</keyword>
<feature type="domain" description="Sulfatase-modifying factor enzyme-like" evidence="2">
    <location>
        <begin position="43"/>
        <end position="151"/>
    </location>
</feature>
<evidence type="ECO:0000256" key="1">
    <source>
        <dbReference type="SAM" id="SignalP"/>
    </source>
</evidence>
<dbReference type="PROSITE" id="PS51257">
    <property type="entry name" value="PROKAR_LIPOPROTEIN"/>
    <property type="match status" value="1"/>
</dbReference>
<protein>
    <submittedName>
        <fullName evidence="3">Sulfatase-modifying factor enzyme 1</fullName>
    </submittedName>
</protein>
<dbReference type="OrthoDB" id="9768004at2"/>
<proteinExistence type="predicted"/>
<dbReference type="Gene3D" id="3.90.1580.10">
    <property type="entry name" value="paralog of FGE (formylglycine-generating enzyme)"/>
    <property type="match status" value="1"/>
</dbReference>
<feature type="chain" id="PRO_5020287356" evidence="1">
    <location>
        <begin position="25"/>
        <end position="291"/>
    </location>
</feature>
<gene>
    <name evidence="3" type="ORF">BDE40_3698</name>
</gene>
<dbReference type="RefSeq" id="WP_134016995.1">
    <property type="nucleotide sequence ID" value="NZ_SOBH01000008.1"/>
</dbReference>